<accession>A0A816TC54</accession>
<dbReference type="AlphaFoldDB" id="A0A816TC54"/>
<feature type="region of interest" description="Disordered" evidence="1">
    <location>
        <begin position="67"/>
        <end position="198"/>
    </location>
</feature>
<organism evidence="2">
    <name type="scientific">Brassica napus</name>
    <name type="common">Rape</name>
    <dbReference type="NCBI Taxonomy" id="3708"/>
    <lineage>
        <taxon>Eukaryota</taxon>
        <taxon>Viridiplantae</taxon>
        <taxon>Streptophyta</taxon>
        <taxon>Embryophyta</taxon>
        <taxon>Tracheophyta</taxon>
        <taxon>Spermatophyta</taxon>
        <taxon>Magnoliopsida</taxon>
        <taxon>eudicotyledons</taxon>
        <taxon>Gunneridae</taxon>
        <taxon>Pentapetalae</taxon>
        <taxon>rosids</taxon>
        <taxon>malvids</taxon>
        <taxon>Brassicales</taxon>
        <taxon>Brassicaceae</taxon>
        <taxon>Brassiceae</taxon>
        <taxon>Brassica</taxon>
    </lineage>
</organism>
<feature type="compositionally biased region" description="Polar residues" evidence="1">
    <location>
        <begin position="175"/>
        <end position="198"/>
    </location>
</feature>
<sequence>MQLEIQLPSGDLQNVELEYIKIEKHCFTCFSLLHEEVDCPNRPLNPIPLKERKLGITQRIALQRIEADKKRHDDRRGYSRYQSTESNRSLTNDTRERRSFDQARGHPYRYQGRTNSFTSSKQDDYYNTHRLLPAGRTSDHIRRDEYESRRELSSGKIVGSKDDPRTQHSRRNFLGDNTSGKGDAHSSQTTPARPIQES</sequence>
<gene>
    <name evidence="2" type="ORF">DARMORV10_A05P25540.1</name>
</gene>
<feature type="compositionally biased region" description="Basic and acidic residues" evidence="1">
    <location>
        <begin position="93"/>
        <end position="104"/>
    </location>
</feature>
<evidence type="ECO:0000313" key="2">
    <source>
        <dbReference type="EMBL" id="CAF2099106.1"/>
    </source>
</evidence>
<feature type="compositionally biased region" description="Basic and acidic residues" evidence="1">
    <location>
        <begin position="67"/>
        <end position="77"/>
    </location>
</feature>
<dbReference type="Proteomes" id="UP001295469">
    <property type="component" value="Chromosome A05"/>
</dbReference>
<dbReference type="EMBL" id="HG994359">
    <property type="protein sequence ID" value="CAF2099106.1"/>
    <property type="molecule type" value="Genomic_DNA"/>
</dbReference>
<evidence type="ECO:0000256" key="1">
    <source>
        <dbReference type="SAM" id="MobiDB-lite"/>
    </source>
</evidence>
<name>A0A816TC54_BRANA</name>
<proteinExistence type="predicted"/>
<feature type="compositionally biased region" description="Polar residues" evidence="1">
    <location>
        <begin position="80"/>
        <end position="92"/>
    </location>
</feature>
<reference evidence="2" key="1">
    <citation type="submission" date="2021-01" db="EMBL/GenBank/DDBJ databases">
        <authorList>
            <consortium name="Genoscope - CEA"/>
            <person name="William W."/>
        </authorList>
    </citation>
    <scope>NUCLEOTIDE SEQUENCE</scope>
</reference>
<feature type="compositionally biased region" description="Basic and acidic residues" evidence="1">
    <location>
        <begin position="137"/>
        <end position="166"/>
    </location>
</feature>
<protein>
    <submittedName>
        <fullName evidence="2">(rape) hypothetical protein</fullName>
    </submittedName>
</protein>